<name>V6DH45_9BACT</name>
<dbReference type="HOGENOM" id="CLU_030466_1_1_7"/>
<dbReference type="InterPro" id="IPR027417">
    <property type="entry name" value="P-loop_NTPase"/>
</dbReference>
<feature type="binding site" evidence="2">
    <location>
        <position position="57"/>
    </location>
    <ligand>
        <name>substrate</name>
    </ligand>
</feature>
<keyword evidence="3" id="KW-0067">ATP-binding</keyword>
<keyword evidence="5" id="KW-0418">Kinase</keyword>
<keyword evidence="3" id="KW-0547">Nucleotide-binding</keyword>
<dbReference type="CDD" id="cd01673">
    <property type="entry name" value="dNK"/>
    <property type="match status" value="1"/>
</dbReference>
<dbReference type="GO" id="GO:0005737">
    <property type="term" value="C:cytoplasm"/>
    <property type="evidence" value="ECO:0007669"/>
    <property type="project" value="TreeGrafter"/>
</dbReference>
<dbReference type="STRING" id="673862.BABL1_gene_51"/>
<keyword evidence="6" id="KW-1185">Reference proteome</keyword>
<proteinExistence type="predicted"/>
<dbReference type="EMBL" id="HG793133">
    <property type="protein sequence ID" value="CDK30917.1"/>
    <property type="molecule type" value="Genomic_DNA"/>
</dbReference>
<dbReference type="KEGG" id="dpb:BABL1_gene_51"/>
<dbReference type="SUPFAM" id="SSF52540">
    <property type="entry name" value="P-loop containing nucleoside triphosphate hydrolases"/>
    <property type="match status" value="1"/>
</dbReference>
<feature type="binding site" evidence="2">
    <location>
        <position position="98"/>
    </location>
    <ligand>
        <name>substrate</name>
    </ligand>
</feature>
<gene>
    <name evidence="5" type="primary">dck_2</name>
    <name evidence="5" type="ORF">BABL1_gene_51</name>
</gene>
<dbReference type="PIRSF" id="PIRSF000705">
    <property type="entry name" value="DNK"/>
    <property type="match status" value="1"/>
</dbReference>
<organism evidence="5 6">
    <name type="scientific">Candidatus Babela massiliensis</name>
    <dbReference type="NCBI Taxonomy" id="673862"/>
    <lineage>
        <taxon>Bacteria</taxon>
        <taxon>Candidatus Babelota</taxon>
        <taxon>Candidatus Babeliae</taxon>
        <taxon>Candidatus Babeliales</taxon>
        <taxon>Candidatus Babeliaceae</taxon>
        <taxon>Candidatus Babela</taxon>
    </lineage>
</organism>
<dbReference type="InterPro" id="IPR002624">
    <property type="entry name" value="DCK/DGK"/>
</dbReference>
<evidence type="ECO:0000256" key="3">
    <source>
        <dbReference type="PIRSR" id="PIRSR000705-3"/>
    </source>
</evidence>
<feature type="active site" description="Proton acceptor" evidence="1">
    <location>
        <position position="92"/>
    </location>
</feature>
<dbReference type="eggNOG" id="COG1428">
    <property type="taxonomic scope" value="Bacteria"/>
</dbReference>
<dbReference type="RefSeq" id="WP_023792794.1">
    <property type="nucleotide sequence ID" value="NC_023003.1"/>
</dbReference>
<evidence type="ECO:0000259" key="4">
    <source>
        <dbReference type="Pfam" id="PF01712"/>
    </source>
</evidence>
<dbReference type="AlphaFoldDB" id="V6DH45"/>
<dbReference type="InterPro" id="IPR031314">
    <property type="entry name" value="DNK_dom"/>
</dbReference>
<dbReference type="GO" id="GO:0005524">
    <property type="term" value="F:ATP binding"/>
    <property type="evidence" value="ECO:0007669"/>
    <property type="project" value="UniProtKB-KW"/>
</dbReference>
<dbReference type="Proteomes" id="UP000018769">
    <property type="component" value="Chromosome I"/>
</dbReference>
<feature type="binding site" evidence="2">
    <location>
        <position position="37"/>
    </location>
    <ligand>
        <name>substrate</name>
    </ligand>
</feature>
<evidence type="ECO:0000256" key="1">
    <source>
        <dbReference type="PIRSR" id="PIRSR000705-1"/>
    </source>
</evidence>
<feature type="binding site" evidence="2">
    <location>
        <position position="160"/>
    </location>
    <ligand>
        <name>substrate</name>
    </ligand>
</feature>
<dbReference type="Gene3D" id="3.40.50.300">
    <property type="entry name" value="P-loop containing nucleotide triphosphate hydrolases"/>
    <property type="match status" value="1"/>
</dbReference>
<dbReference type="GO" id="GO:0019136">
    <property type="term" value="F:deoxynucleoside kinase activity"/>
    <property type="evidence" value="ECO:0007669"/>
    <property type="project" value="InterPro"/>
</dbReference>
<evidence type="ECO:0000313" key="5">
    <source>
        <dbReference type="EMBL" id="CDK30917.1"/>
    </source>
</evidence>
<feature type="binding site" evidence="2">
    <location>
        <position position="93"/>
    </location>
    <ligand>
        <name>substrate</name>
    </ligand>
</feature>
<feature type="binding site" evidence="3">
    <location>
        <begin position="151"/>
        <end position="155"/>
    </location>
    <ligand>
        <name>ATP</name>
        <dbReference type="ChEBI" id="CHEBI:30616"/>
    </ligand>
</feature>
<protein>
    <submittedName>
        <fullName evidence="5">Deoxynucleoside kinase</fullName>
    </submittedName>
</protein>
<dbReference type="InterPro" id="IPR050566">
    <property type="entry name" value="Deoxyribonucleoside_kinase"/>
</dbReference>
<evidence type="ECO:0000313" key="6">
    <source>
        <dbReference type="Proteomes" id="UP000018769"/>
    </source>
</evidence>
<sequence length="236" mass="28352">MSKKFKELFFVEGNIGSGKSTLLRIIKNYLNIEVVPESVEHWQSISQSKENLLDYFYKDPKRWAYTFQTYAFLTRALEQERSIKSHDRLILERSIYADRYCFAKVCFELGYMSEFEWQLYKEWFEIVESNLITKSSGIIYLKAEPTVSYNRVNKRNRQEESNITLDYIKLIHQSHEMWIEYVKSSNFLPVLTILCDKDFEQDLDYQKHIANDILNFINQNKLEKDFKNNLKENILL</sequence>
<dbReference type="Pfam" id="PF01712">
    <property type="entry name" value="dNK"/>
    <property type="match status" value="1"/>
</dbReference>
<accession>V6DH45</accession>
<dbReference type="PANTHER" id="PTHR10513:SF35">
    <property type="entry name" value="DEOXYADENOSINE KINASE"/>
    <property type="match status" value="1"/>
</dbReference>
<keyword evidence="5" id="KW-0808">Transferase</keyword>
<reference evidence="5 6" key="1">
    <citation type="journal article" date="2015" name="Biol. Direct">
        <title>Babela massiliensis, a representative of a widespread bacterial phylum with unusual adaptations to parasitism in amoebae.</title>
        <authorList>
            <person name="Pagnier I."/>
            <person name="Yutin N."/>
            <person name="Croce O."/>
            <person name="Makarova K.S."/>
            <person name="Wolf Y.I."/>
            <person name="Benamar S."/>
            <person name="Raoult D."/>
            <person name="Koonin E.V."/>
            <person name="La Scola B."/>
        </authorList>
    </citation>
    <scope>NUCLEOTIDE SEQUENCE [LARGE SCALE GENOMIC DNA]</scope>
    <source>
        <strain evidence="6">BABL1</strain>
    </source>
</reference>
<dbReference type="PANTHER" id="PTHR10513">
    <property type="entry name" value="DEOXYNUCLEOSIDE KINASE"/>
    <property type="match status" value="1"/>
</dbReference>
<evidence type="ECO:0000256" key="2">
    <source>
        <dbReference type="PIRSR" id="PIRSR000705-2"/>
    </source>
</evidence>
<feature type="binding site" evidence="2">
    <location>
        <position position="68"/>
    </location>
    <ligand>
        <name>substrate</name>
    </ligand>
</feature>
<dbReference type="OrthoDB" id="9776634at2"/>
<feature type="binding site" evidence="3">
    <location>
        <begin position="13"/>
        <end position="21"/>
    </location>
    <ligand>
        <name>ATP</name>
        <dbReference type="ChEBI" id="CHEBI:30616"/>
    </ligand>
</feature>
<feature type="domain" description="Deoxynucleoside kinase" evidence="4">
    <location>
        <begin position="10"/>
        <end position="217"/>
    </location>
</feature>